<keyword evidence="1" id="KW-0732">Signal</keyword>
<dbReference type="Proteomes" id="UP000294752">
    <property type="component" value="Unassembled WGS sequence"/>
</dbReference>
<protein>
    <submittedName>
        <fullName evidence="2">Uncharacterized protein</fullName>
    </submittedName>
</protein>
<feature type="signal peptide" evidence="1">
    <location>
        <begin position="1"/>
        <end position="22"/>
    </location>
</feature>
<evidence type="ECO:0000256" key="1">
    <source>
        <dbReference type="SAM" id="SignalP"/>
    </source>
</evidence>
<reference evidence="2 3" key="1">
    <citation type="submission" date="2019-03" db="EMBL/GenBank/DDBJ databases">
        <title>Genomic Encyclopedia of Type Strains, Phase III (KMG-III): the genomes of soil and plant-associated and newly described type strains.</title>
        <authorList>
            <person name="Whitman W."/>
        </authorList>
    </citation>
    <scope>NUCLEOTIDE SEQUENCE [LARGE SCALE GENOMIC DNA]</scope>
    <source>
        <strain evidence="2 3">CGMCC 1.12801</strain>
    </source>
</reference>
<feature type="chain" id="PRO_5020545631" evidence="1">
    <location>
        <begin position="23"/>
        <end position="85"/>
    </location>
</feature>
<keyword evidence="3" id="KW-1185">Reference proteome</keyword>
<comment type="caution">
    <text evidence="2">The sequence shown here is derived from an EMBL/GenBank/DDBJ whole genome shotgun (WGS) entry which is preliminary data.</text>
</comment>
<dbReference type="RefSeq" id="WP_133640656.1">
    <property type="nucleotide sequence ID" value="NZ_SNZV01000005.1"/>
</dbReference>
<accession>A0A4R7CXC1</accession>
<dbReference type="AlphaFoldDB" id="A0A4R7CXC1"/>
<name>A0A4R7CXC1_9SPHI</name>
<evidence type="ECO:0000313" key="3">
    <source>
        <dbReference type="Proteomes" id="UP000294752"/>
    </source>
</evidence>
<gene>
    <name evidence="2" type="ORF">B0I21_105303</name>
</gene>
<sequence>MKIIIDAKSLLIGALIASVAFLSMGNKSQTTNDTGKFQTQIRDNIVIITNTQNGDYIIATDRFDVNKNRWISGEFNKSFRGEKSR</sequence>
<organism evidence="2 3">
    <name type="scientific">Sphingobacterium paludis</name>
    <dbReference type="NCBI Taxonomy" id="1476465"/>
    <lineage>
        <taxon>Bacteria</taxon>
        <taxon>Pseudomonadati</taxon>
        <taxon>Bacteroidota</taxon>
        <taxon>Sphingobacteriia</taxon>
        <taxon>Sphingobacteriales</taxon>
        <taxon>Sphingobacteriaceae</taxon>
        <taxon>Sphingobacterium</taxon>
    </lineage>
</organism>
<proteinExistence type="predicted"/>
<evidence type="ECO:0000313" key="2">
    <source>
        <dbReference type="EMBL" id="TDS13169.1"/>
    </source>
</evidence>
<dbReference type="EMBL" id="SNZV01000005">
    <property type="protein sequence ID" value="TDS13169.1"/>
    <property type="molecule type" value="Genomic_DNA"/>
</dbReference>
<dbReference type="OrthoDB" id="965336at2"/>